<dbReference type="InterPro" id="IPR011009">
    <property type="entry name" value="Kinase-like_dom_sf"/>
</dbReference>
<dbReference type="OrthoDB" id="2523927at2759"/>
<dbReference type="PhylomeDB" id="A0A0G4EE88"/>
<dbReference type="VEuPathDB" id="CryptoDB:Vbra_11405"/>
<reference evidence="1 2" key="1">
    <citation type="submission" date="2014-11" db="EMBL/GenBank/DDBJ databases">
        <authorList>
            <person name="Zhu J."/>
            <person name="Qi W."/>
            <person name="Song R."/>
        </authorList>
    </citation>
    <scope>NUCLEOTIDE SEQUENCE [LARGE SCALE GENOMIC DNA]</scope>
</reference>
<organism evidence="1 2">
    <name type="scientific">Vitrella brassicaformis (strain CCMP3155)</name>
    <dbReference type="NCBI Taxonomy" id="1169540"/>
    <lineage>
        <taxon>Eukaryota</taxon>
        <taxon>Sar</taxon>
        <taxon>Alveolata</taxon>
        <taxon>Colpodellida</taxon>
        <taxon>Vitrellaceae</taxon>
        <taxon>Vitrella</taxon>
    </lineage>
</organism>
<evidence type="ECO:0000313" key="2">
    <source>
        <dbReference type="Proteomes" id="UP000041254"/>
    </source>
</evidence>
<dbReference type="SUPFAM" id="SSF56112">
    <property type="entry name" value="Protein kinase-like (PK-like)"/>
    <property type="match status" value="1"/>
</dbReference>
<dbReference type="AlphaFoldDB" id="A0A0G4EE88"/>
<evidence type="ECO:0008006" key="3">
    <source>
        <dbReference type="Google" id="ProtNLM"/>
    </source>
</evidence>
<dbReference type="EMBL" id="CDMY01000198">
    <property type="protein sequence ID" value="CEL93869.1"/>
    <property type="molecule type" value="Genomic_DNA"/>
</dbReference>
<gene>
    <name evidence="1" type="ORF">Vbra_11405</name>
</gene>
<dbReference type="InParanoid" id="A0A0G4EE88"/>
<proteinExistence type="predicted"/>
<evidence type="ECO:0000313" key="1">
    <source>
        <dbReference type="EMBL" id="CEL93869.1"/>
    </source>
</evidence>
<sequence>MAEQIRYRRRVGRPQISERLSGSKQSARRVIVKLMRDQLAKAVRLKVHDHPSAWRCGWVDWTEAGLPATVSRVGIDNNTLTQLCSEYRGMHDDIIIHPSSRSTMSSAMEKVLCYAPINKDPDAFEPLPSLEEAIAADEAARWRRWQHQPERMEEVIATRRKYKEVEREYPYYRYGLKADKSSASAARGLCGGRGSMRSKSSTRTCLPGGYEYARHTYRMYCEQGLRHCLHLPRYYFSFNVGGRTVYVMELLRGTTVGELACQTEAGAKCAGFRYDMTLLCRHPSEVERVGDVYLIAAKIHDHAVATRTFHDFCEGYNNTAEIPRGTLMCRPATKALGFLHHRRLSHGDVKANNVMVLKARAVLIDLDHLDYDDSSGSGAADDLRKTGKVLLTALGADPQTIERIATLTTPQSVAAMLASFMPYQPSGELIYFILQLYHGHSTAQEVHSICSFRCRIPVCHHCIDPGWSTLDKKGTKPM</sequence>
<protein>
    <recommendedName>
        <fullName evidence="3">Protein kinase domain-containing protein</fullName>
    </recommendedName>
</protein>
<accession>A0A0G4EE88</accession>
<dbReference type="Proteomes" id="UP000041254">
    <property type="component" value="Unassembled WGS sequence"/>
</dbReference>
<keyword evidence="2" id="KW-1185">Reference proteome</keyword>
<name>A0A0G4EE88_VITBC</name>